<organism evidence="5 6">
    <name type="scientific">Neolewinella maritima</name>
    <dbReference type="NCBI Taxonomy" id="1383882"/>
    <lineage>
        <taxon>Bacteria</taxon>
        <taxon>Pseudomonadati</taxon>
        <taxon>Bacteroidota</taxon>
        <taxon>Saprospiria</taxon>
        <taxon>Saprospirales</taxon>
        <taxon>Lewinellaceae</taxon>
        <taxon>Neolewinella</taxon>
    </lineage>
</organism>
<dbReference type="Proteomes" id="UP000837803">
    <property type="component" value="Unassembled WGS sequence"/>
</dbReference>
<dbReference type="PROSITE" id="PS01124">
    <property type="entry name" value="HTH_ARAC_FAMILY_2"/>
    <property type="match status" value="1"/>
</dbReference>
<evidence type="ECO:0000313" key="6">
    <source>
        <dbReference type="Proteomes" id="UP000837803"/>
    </source>
</evidence>
<dbReference type="Pfam" id="PF12833">
    <property type="entry name" value="HTH_18"/>
    <property type="match status" value="1"/>
</dbReference>
<dbReference type="PANTHER" id="PTHR43280">
    <property type="entry name" value="ARAC-FAMILY TRANSCRIPTIONAL REGULATOR"/>
    <property type="match status" value="1"/>
</dbReference>
<protein>
    <recommendedName>
        <fullName evidence="4">HTH araC/xylS-type domain-containing protein</fullName>
    </recommendedName>
</protein>
<dbReference type="RefSeq" id="WP_238749400.1">
    <property type="nucleotide sequence ID" value="NZ_CAKLPZ010000001.1"/>
</dbReference>
<keyword evidence="1" id="KW-0805">Transcription regulation</keyword>
<dbReference type="EMBL" id="CAKLPZ010000001">
    <property type="protein sequence ID" value="CAH0999205.1"/>
    <property type="molecule type" value="Genomic_DNA"/>
</dbReference>
<keyword evidence="3" id="KW-0804">Transcription</keyword>
<evidence type="ECO:0000313" key="5">
    <source>
        <dbReference type="EMBL" id="CAH0999205.1"/>
    </source>
</evidence>
<keyword evidence="6" id="KW-1185">Reference proteome</keyword>
<dbReference type="SUPFAM" id="SSF46689">
    <property type="entry name" value="Homeodomain-like"/>
    <property type="match status" value="1"/>
</dbReference>
<comment type="caution">
    <text evidence="5">The sequence shown here is derived from an EMBL/GenBank/DDBJ whole genome shotgun (WGS) entry which is preliminary data.</text>
</comment>
<evidence type="ECO:0000256" key="3">
    <source>
        <dbReference type="ARBA" id="ARBA00023163"/>
    </source>
</evidence>
<keyword evidence="2" id="KW-0238">DNA-binding</keyword>
<dbReference type="SMART" id="SM00342">
    <property type="entry name" value="HTH_ARAC"/>
    <property type="match status" value="1"/>
</dbReference>
<dbReference type="PANTHER" id="PTHR43280:SF2">
    <property type="entry name" value="HTH-TYPE TRANSCRIPTIONAL REGULATOR EXSA"/>
    <property type="match status" value="1"/>
</dbReference>
<evidence type="ECO:0000259" key="4">
    <source>
        <dbReference type="PROSITE" id="PS01124"/>
    </source>
</evidence>
<sequence length="190" mass="21538">MHDKQHVYIDNMVCSRCKLVVRQVADTLGWRIERIELGLLSGWPPDGDDDILSKLSQQLGSLGFRIREGQGGVVSRIKGLIVSYVYDDRADTSRSLSDLISADIGQSYSHLSRMFSREEGRTIVEFYRLHRMERGKQLLTQTHAPVSEIARKLNYGSAGRFTAVFKQDTGLSPTAFRARGYYTPRPLDEL</sequence>
<dbReference type="InterPro" id="IPR020449">
    <property type="entry name" value="Tscrpt_reg_AraC-type_HTH"/>
</dbReference>
<evidence type="ECO:0000256" key="1">
    <source>
        <dbReference type="ARBA" id="ARBA00023015"/>
    </source>
</evidence>
<feature type="domain" description="HTH araC/xylS-type" evidence="4">
    <location>
        <begin position="79"/>
        <end position="179"/>
    </location>
</feature>
<dbReference type="InterPro" id="IPR009057">
    <property type="entry name" value="Homeodomain-like_sf"/>
</dbReference>
<evidence type="ECO:0000256" key="2">
    <source>
        <dbReference type="ARBA" id="ARBA00023125"/>
    </source>
</evidence>
<dbReference type="Gene3D" id="1.10.10.60">
    <property type="entry name" value="Homeodomain-like"/>
    <property type="match status" value="1"/>
</dbReference>
<dbReference type="PROSITE" id="PS00041">
    <property type="entry name" value="HTH_ARAC_FAMILY_1"/>
    <property type="match status" value="1"/>
</dbReference>
<accession>A0ABM9AX33</accession>
<proteinExistence type="predicted"/>
<reference evidence="5" key="1">
    <citation type="submission" date="2021-12" db="EMBL/GenBank/DDBJ databases">
        <authorList>
            <person name="Rodrigo-Torres L."/>
            <person name="Arahal R. D."/>
            <person name="Lucena T."/>
        </authorList>
    </citation>
    <scope>NUCLEOTIDE SEQUENCE</scope>
    <source>
        <strain evidence="5">CECT 8419</strain>
    </source>
</reference>
<dbReference type="InterPro" id="IPR018062">
    <property type="entry name" value="HTH_AraC-typ_CS"/>
</dbReference>
<name>A0ABM9AX33_9BACT</name>
<dbReference type="PRINTS" id="PR00032">
    <property type="entry name" value="HTHARAC"/>
</dbReference>
<dbReference type="InterPro" id="IPR018060">
    <property type="entry name" value="HTH_AraC"/>
</dbReference>
<gene>
    <name evidence="5" type="ORF">LEM8419_00502</name>
</gene>